<evidence type="ECO:0008006" key="10">
    <source>
        <dbReference type="Google" id="ProtNLM"/>
    </source>
</evidence>
<protein>
    <recommendedName>
        <fullName evidence="10">C6 zinc finger domain protein</fullName>
    </recommendedName>
</protein>
<keyword evidence="6" id="KW-0539">Nucleus</keyword>
<keyword evidence="1" id="KW-0479">Metal-binding</keyword>
<reference evidence="8 9" key="1">
    <citation type="submission" date="2016-05" db="EMBL/GenBank/DDBJ databases">
        <title>A degradative enzymes factory behind the ericoid mycorrhizal symbiosis.</title>
        <authorList>
            <consortium name="DOE Joint Genome Institute"/>
            <person name="Martino E."/>
            <person name="Morin E."/>
            <person name="Grelet G."/>
            <person name="Kuo A."/>
            <person name="Kohler A."/>
            <person name="Daghino S."/>
            <person name="Barry K."/>
            <person name="Choi C."/>
            <person name="Cichocki N."/>
            <person name="Clum A."/>
            <person name="Copeland A."/>
            <person name="Hainaut M."/>
            <person name="Haridas S."/>
            <person name="Labutti K."/>
            <person name="Lindquist E."/>
            <person name="Lipzen A."/>
            <person name="Khouja H.-R."/>
            <person name="Murat C."/>
            <person name="Ohm R."/>
            <person name="Olson A."/>
            <person name="Spatafora J."/>
            <person name="Veneault-Fourrey C."/>
            <person name="Henrissat B."/>
            <person name="Grigoriev I."/>
            <person name="Martin F."/>
            <person name="Perotto S."/>
        </authorList>
    </citation>
    <scope>NUCLEOTIDE SEQUENCE [LARGE SCALE GENOMIC DNA]</scope>
    <source>
        <strain evidence="8 9">UAMH 7357</strain>
    </source>
</reference>
<evidence type="ECO:0000256" key="4">
    <source>
        <dbReference type="ARBA" id="ARBA00023125"/>
    </source>
</evidence>
<evidence type="ECO:0000256" key="7">
    <source>
        <dbReference type="SAM" id="Phobius"/>
    </source>
</evidence>
<evidence type="ECO:0000313" key="8">
    <source>
        <dbReference type="EMBL" id="PMD13841.1"/>
    </source>
</evidence>
<keyword evidence="5" id="KW-0804">Transcription</keyword>
<evidence type="ECO:0000256" key="5">
    <source>
        <dbReference type="ARBA" id="ARBA00023163"/>
    </source>
</evidence>
<gene>
    <name evidence="8" type="ORF">NA56DRAFT_637286</name>
</gene>
<accession>A0A2J6PIH5</accession>
<dbReference type="GO" id="GO:0003677">
    <property type="term" value="F:DNA binding"/>
    <property type="evidence" value="ECO:0007669"/>
    <property type="project" value="UniProtKB-KW"/>
</dbReference>
<name>A0A2J6PIH5_9HELO</name>
<dbReference type="EMBL" id="KZ613527">
    <property type="protein sequence ID" value="PMD13841.1"/>
    <property type="molecule type" value="Genomic_DNA"/>
</dbReference>
<organism evidence="8 9">
    <name type="scientific">Hyaloscypha hepaticicola</name>
    <dbReference type="NCBI Taxonomy" id="2082293"/>
    <lineage>
        <taxon>Eukaryota</taxon>
        <taxon>Fungi</taxon>
        <taxon>Dikarya</taxon>
        <taxon>Ascomycota</taxon>
        <taxon>Pezizomycotina</taxon>
        <taxon>Leotiomycetes</taxon>
        <taxon>Helotiales</taxon>
        <taxon>Hyaloscyphaceae</taxon>
        <taxon>Hyaloscypha</taxon>
    </lineage>
</organism>
<dbReference type="AlphaFoldDB" id="A0A2J6PIH5"/>
<evidence type="ECO:0000256" key="3">
    <source>
        <dbReference type="ARBA" id="ARBA00023015"/>
    </source>
</evidence>
<keyword evidence="4" id="KW-0238">DNA-binding</keyword>
<evidence type="ECO:0000313" key="9">
    <source>
        <dbReference type="Proteomes" id="UP000235672"/>
    </source>
</evidence>
<dbReference type="InterPro" id="IPR052360">
    <property type="entry name" value="Transcr_Regulatory_Proteins"/>
</dbReference>
<dbReference type="PANTHER" id="PTHR36206:SF12">
    <property type="entry name" value="ASPERCRYPTIN BIOSYNTHESIS CLUSTER-SPECIFIC TRANSCRIPTION REGULATOR ATNN-RELATED"/>
    <property type="match status" value="1"/>
</dbReference>
<dbReference type="Pfam" id="PF11951">
    <property type="entry name" value="Fungal_trans_2"/>
    <property type="match status" value="1"/>
</dbReference>
<keyword evidence="7" id="KW-1133">Transmembrane helix</keyword>
<keyword evidence="3" id="KW-0805">Transcription regulation</keyword>
<dbReference type="OrthoDB" id="2593732at2759"/>
<evidence type="ECO:0000256" key="2">
    <source>
        <dbReference type="ARBA" id="ARBA00022833"/>
    </source>
</evidence>
<evidence type="ECO:0000256" key="1">
    <source>
        <dbReference type="ARBA" id="ARBA00022723"/>
    </source>
</evidence>
<proteinExistence type="predicted"/>
<evidence type="ECO:0000256" key="6">
    <source>
        <dbReference type="ARBA" id="ARBA00023242"/>
    </source>
</evidence>
<keyword evidence="2" id="KW-0862">Zinc</keyword>
<dbReference type="PANTHER" id="PTHR36206">
    <property type="entry name" value="ASPERCRYPTIN BIOSYNTHESIS CLUSTER-SPECIFIC TRANSCRIPTION REGULATOR ATNN-RELATED"/>
    <property type="match status" value="1"/>
</dbReference>
<sequence>MLPTFDDLLQRDLFAFYVSCIAEASSLAFGADFWARRVLQLSLSESSIRYALCSLSAMQRTSTVLPTDSSLSAPKLRRYALQQYNKAVKCTQALLEESSYGSEDKVIKGLVACVLFVCYENFIGNYEISHMHLQHGLQIISKECRKQGRSAIPTDIVQIFKRLDIQAISYTNIKVPYPDQSCKEYIDVLTASPTGFASIEDSLDVILQLCRWMFRREAYSNMCPISQQDLESAKKALEGWNMAMDQYFIAPEVKKKEQLPHAVVLLRMYQIIMTIIIVTGVHGQETLHDTYIHKYEEVLALAEGLFLNGRASLSSASSNRFFCFDIGVIFPLFWVAIKLRKPRSRRRAVELLSLMRHQEGAWKSTSAAKVAQFAIDIEEEGILNDYDIPEFARVHQVNTMADVETGEIRVSCVMRSGSDGSWYTREGRISDGPEMLRA</sequence>
<keyword evidence="7" id="KW-0472">Membrane</keyword>
<dbReference type="InterPro" id="IPR021858">
    <property type="entry name" value="Fun_TF"/>
</dbReference>
<dbReference type="Proteomes" id="UP000235672">
    <property type="component" value="Unassembled WGS sequence"/>
</dbReference>
<feature type="transmembrane region" description="Helical" evidence="7">
    <location>
        <begin position="14"/>
        <end position="35"/>
    </location>
</feature>
<keyword evidence="9" id="KW-1185">Reference proteome</keyword>
<keyword evidence="7" id="KW-0812">Transmembrane</keyword>
<dbReference type="GO" id="GO:0046872">
    <property type="term" value="F:metal ion binding"/>
    <property type="evidence" value="ECO:0007669"/>
    <property type="project" value="UniProtKB-KW"/>
</dbReference>